<organism evidence="2">
    <name type="scientific">Solanum chacoense</name>
    <name type="common">Chaco potato</name>
    <dbReference type="NCBI Taxonomy" id="4108"/>
    <lineage>
        <taxon>Eukaryota</taxon>
        <taxon>Viridiplantae</taxon>
        <taxon>Streptophyta</taxon>
        <taxon>Embryophyta</taxon>
        <taxon>Tracheophyta</taxon>
        <taxon>Spermatophyta</taxon>
        <taxon>Magnoliopsida</taxon>
        <taxon>eudicotyledons</taxon>
        <taxon>Gunneridae</taxon>
        <taxon>Pentapetalae</taxon>
        <taxon>asterids</taxon>
        <taxon>lamiids</taxon>
        <taxon>Solanales</taxon>
        <taxon>Solanaceae</taxon>
        <taxon>Solanoideae</taxon>
        <taxon>Solaneae</taxon>
        <taxon>Solanum</taxon>
    </lineage>
</organism>
<proteinExistence type="predicted"/>
<dbReference type="EMBL" id="GEDG01016615">
    <property type="protein sequence ID" value="JAP22397.1"/>
    <property type="molecule type" value="Transcribed_RNA"/>
</dbReference>
<dbReference type="AlphaFoldDB" id="A0A0V0HQ09"/>
<evidence type="ECO:0000313" key="2">
    <source>
        <dbReference type="EMBL" id="JAP22397.1"/>
    </source>
</evidence>
<keyword evidence="1" id="KW-0812">Transmembrane</keyword>
<reference evidence="2" key="1">
    <citation type="submission" date="2015-12" db="EMBL/GenBank/DDBJ databases">
        <title>Gene expression during late stages of embryo sac development: a critical building block for successful pollen-pistil interactions.</title>
        <authorList>
            <person name="Liu Y."/>
            <person name="Joly V."/>
            <person name="Sabar M."/>
            <person name="Matton D.P."/>
        </authorList>
    </citation>
    <scope>NUCLEOTIDE SEQUENCE</scope>
</reference>
<protein>
    <submittedName>
        <fullName evidence="2">Putative ovule protein</fullName>
    </submittedName>
</protein>
<feature type="transmembrane region" description="Helical" evidence="1">
    <location>
        <begin position="12"/>
        <end position="31"/>
    </location>
</feature>
<sequence length="62" mass="7264">MKKACASEGPKVTMFWYILPFSINLILLDAYDDSLRIVCKSIIICEKFTLFDLYAYIYVKML</sequence>
<keyword evidence="1" id="KW-1133">Transmembrane helix</keyword>
<name>A0A0V0HQ09_SOLCH</name>
<keyword evidence="1" id="KW-0472">Membrane</keyword>
<evidence type="ECO:0000256" key="1">
    <source>
        <dbReference type="SAM" id="Phobius"/>
    </source>
</evidence>
<accession>A0A0V0HQ09</accession>